<dbReference type="GeneTree" id="ENSGT00950000183116"/>
<evidence type="ECO:0000256" key="1">
    <source>
        <dbReference type="ARBA" id="ARBA00004613"/>
    </source>
</evidence>
<reference evidence="6" key="1">
    <citation type="submission" date="2025-08" db="UniProtKB">
        <authorList>
            <consortium name="Ensembl"/>
        </authorList>
    </citation>
    <scope>IDENTIFICATION</scope>
</reference>
<dbReference type="PRINTS" id="PR00007">
    <property type="entry name" value="COMPLEMNTC1Q"/>
</dbReference>
<dbReference type="PROSITE" id="PS50871">
    <property type="entry name" value="C1Q"/>
    <property type="match status" value="1"/>
</dbReference>
<evidence type="ECO:0000256" key="4">
    <source>
        <dbReference type="SAM" id="SignalP"/>
    </source>
</evidence>
<dbReference type="SMART" id="SM00110">
    <property type="entry name" value="C1Q"/>
    <property type="match status" value="1"/>
</dbReference>
<proteinExistence type="predicted"/>
<dbReference type="InterPro" id="IPR008983">
    <property type="entry name" value="Tumour_necrosis_fac-like_dom"/>
</dbReference>
<evidence type="ECO:0000256" key="2">
    <source>
        <dbReference type="ARBA" id="ARBA00022525"/>
    </source>
</evidence>
<evidence type="ECO:0000313" key="7">
    <source>
        <dbReference type="Proteomes" id="UP000261340"/>
    </source>
</evidence>
<dbReference type="AlphaFoldDB" id="A0A3Q0RE80"/>
<dbReference type="Proteomes" id="UP000261340">
    <property type="component" value="Unplaced"/>
</dbReference>
<reference evidence="6" key="2">
    <citation type="submission" date="2025-09" db="UniProtKB">
        <authorList>
            <consortium name="Ensembl"/>
        </authorList>
    </citation>
    <scope>IDENTIFICATION</scope>
</reference>
<feature type="signal peptide" evidence="4">
    <location>
        <begin position="1"/>
        <end position="18"/>
    </location>
</feature>
<evidence type="ECO:0000313" key="6">
    <source>
        <dbReference type="Ensembl" id="ENSACIP00000008153.1"/>
    </source>
</evidence>
<keyword evidence="2" id="KW-0964">Secreted</keyword>
<dbReference type="GO" id="GO:0005576">
    <property type="term" value="C:extracellular region"/>
    <property type="evidence" value="ECO:0007669"/>
    <property type="project" value="UniProtKB-SubCell"/>
</dbReference>
<keyword evidence="3 4" id="KW-0732">Signal</keyword>
<accession>A0A3Q0RE80</accession>
<dbReference type="InterPro" id="IPR001073">
    <property type="entry name" value="C1q_dom"/>
</dbReference>
<organism evidence="6 7">
    <name type="scientific">Amphilophus citrinellus</name>
    <name type="common">Midas cichlid</name>
    <name type="synonym">Cichlasoma citrinellum</name>
    <dbReference type="NCBI Taxonomy" id="61819"/>
    <lineage>
        <taxon>Eukaryota</taxon>
        <taxon>Metazoa</taxon>
        <taxon>Chordata</taxon>
        <taxon>Craniata</taxon>
        <taxon>Vertebrata</taxon>
        <taxon>Euteleostomi</taxon>
        <taxon>Actinopterygii</taxon>
        <taxon>Neopterygii</taxon>
        <taxon>Teleostei</taxon>
        <taxon>Neoteleostei</taxon>
        <taxon>Acanthomorphata</taxon>
        <taxon>Ovalentaria</taxon>
        <taxon>Cichlomorphae</taxon>
        <taxon>Cichliformes</taxon>
        <taxon>Cichlidae</taxon>
        <taxon>New World cichlids</taxon>
        <taxon>Cichlasomatinae</taxon>
        <taxon>Heroini</taxon>
        <taxon>Amphilophus</taxon>
    </lineage>
</organism>
<dbReference type="SUPFAM" id="SSF49842">
    <property type="entry name" value="TNF-like"/>
    <property type="match status" value="1"/>
</dbReference>
<dbReference type="InterPro" id="IPR050822">
    <property type="entry name" value="Cerebellin_Synaptic_Org"/>
</dbReference>
<keyword evidence="7" id="KW-1185">Reference proteome</keyword>
<dbReference type="Ensembl" id="ENSACIT00000008394.1">
    <property type="protein sequence ID" value="ENSACIP00000008153.1"/>
    <property type="gene ID" value="ENSACIG00000006389.1"/>
</dbReference>
<protein>
    <recommendedName>
        <fullName evidence="5">C1q domain-containing protein</fullName>
    </recommendedName>
</protein>
<comment type="subcellular location">
    <subcellularLocation>
        <location evidence="1">Secreted</location>
    </subcellularLocation>
</comment>
<dbReference type="Gene3D" id="2.60.120.40">
    <property type="match status" value="1"/>
</dbReference>
<dbReference type="STRING" id="61819.ENSACIP00000008153"/>
<sequence length="174" mass="19149">MKIIVFSSLLLLVCSVSADQTETEMLRELTASLAVQKEQISVAFSASLLDRGEGDTGPFNTQTTLTFKRVVTNIGNAYNSHTGMFTAPVRGAYHFEWHIYGYGDVRAGAYLFRNGYYIFSAYENPTAGGGSGSNGALLHLEVGDQVYVRLWNGTRVFDGQNHINTFSGHLIFTM</sequence>
<dbReference type="PANTHER" id="PTHR22923">
    <property type="entry name" value="CEREBELLIN-RELATED"/>
    <property type="match status" value="1"/>
</dbReference>
<evidence type="ECO:0000259" key="5">
    <source>
        <dbReference type="PROSITE" id="PS50871"/>
    </source>
</evidence>
<evidence type="ECO:0000256" key="3">
    <source>
        <dbReference type="ARBA" id="ARBA00022729"/>
    </source>
</evidence>
<feature type="domain" description="C1q" evidence="5">
    <location>
        <begin position="37"/>
        <end position="174"/>
    </location>
</feature>
<feature type="chain" id="PRO_5018521424" description="C1q domain-containing protein" evidence="4">
    <location>
        <begin position="19"/>
        <end position="174"/>
    </location>
</feature>
<dbReference type="Pfam" id="PF00386">
    <property type="entry name" value="C1q"/>
    <property type="match status" value="1"/>
</dbReference>
<dbReference type="OMA" id="QNYHNTF"/>
<name>A0A3Q0RE80_AMPCI</name>
<dbReference type="PANTHER" id="PTHR22923:SF102">
    <property type="entry name" value="CEREBELLIN 13-RELATED"/>
    <property type="match status" value="1"/>
</dbReference>